<reference evidence="1 2" key="1">
    <citation type="submission" date="2018-06" db="EMBL/GenBank/DDBJ databases">
        <authorList>
            <consortium name="Pathogen Informatics"/>
            <person name="Doyle S."/>
        </authorList>
    </citation>
    <scope>NUCLEOTIDE SEQUENCE [LARGE SCALE GENOMIC DNA]</scope>
    <source>
        <strain evidence="1 2">NCTC13102</strain>
    </source>
</reference>
<proteinExistence type="predicted"/>
<evidence type="ECO:0000313" key="1">
    <source>
        <dbReference type="EMBL" id="SQB98465.1"/>
    </source>
</evidence>
<sequence length="79" mass="9653">MSIQVVTSLIWALNDYYKLGETLYKNRHYLDKTFSHFERFDEKDVIEMIDNIDKKFFEIFEDDEIKVKAFIFTILKSQF</sequence>
<dbReference type="AlphaFoldDB" id="A0A2X3BQM2"/>
<organism evidence="1 2">
    <name type="scientific">Helicobacter fennelliae</name>
    <dbReference type="NCBI Taxonomy" id="215"/>
    <lineage>
        <taxon>Bacteria</taxon>
        <taxon>Pseudomonadati</taxon>
        <taxon>Campylobacterota</taxon>
        <taxon>Epsilonproteobacteria</taxon>
        <taxon>Campylobacterales</taxon>
        <taxon>Helicobacteraceae</taxon>
        <taxon>Helicobacter</taxon>
    </lineage>
</organism>
<protein>
    <submittedName>
        <fullName evidence="1">Uncharacterized protein</fullName>
    </submittedName>
</protein>
<dbReference type="Proteomes" id="UP000250166">
    <property type="component" value="Unassembled WGS sequence"/>
</dbReference>
<dbReference type="EMBL" id="UAWL01000006">
    <property type="protein sequence ID" value="SQB98465.1"/>
    <property type="molecule type" value="Genomic_DNA"/>
</dbReference>
<accession>A0A2X3BQM2</accession>
<gene>
    <name evidence="1" type="ORF">NCTC13102_00924</name>
</gene>
<dbReference type="RefSeq" id="WP_023948880.1">
    <property type="nucleotide sequence ID" value="NZ_JAERIV010000010.1"/>
</dbReference>
<evidence type="ECO:0000313" key="2">
    <source>
        <dbReference type="Proteomes" id="UP000250166"/>
    </source>
</evidence>
<name>A0A2X3BQM2_9HELI</name>